<gene>
    <name evidence="1" type="ORF">FKG94_13425</name>
</gene>
<keyword evidence="2" id="KW-1185">Reference proteome</keyword>
<proteinExistence type="predicted"/>
<evidence type="ECO:0000313" key="2">
    <source>
        <dbReference type="Proteomes" id="UP000319732"/>
    </source>
</evidence>
<dbReference type="Proteomes" id="UP000319732">
    <property type="component" value="Unassembled WGS sequence"/>
</dbReference>
<dbReference type="EMBL" id="VHSG01000013">
    <property type="protein sequence ID" value="TQV78076.1"/>
    <property type="molecule type" value="Genomic_DNA"/>
</dbReference>
<dbReference type="RefSeq" id="WP_142904855.1">
    <property type="nucleotide sequence ID" value="NZ_ML660094.1"/>
</dbReference>
<dbReference type="AlphaFoldDB" id="A0A545TLM1"/>
<name>A0A545TLM1_9GAMM</name>
<organism evidence="1 2">
    <name type="scientific">Exilibacterium tricleocarpae</name>
    <dbReference type="NCBI Taxonomy" id="2591008"/>
    <lineage>
        <taxon>Bacteria</taxon>
        <taxon>Pseudomonadati</taxon>
        <taxon>Pseudomonadota</taxon>
        <taxon>Gammaproteobacteria</taxon>
        <taxon>Cellvibrionales</taxon>
        <taxon>Cellvibrionaceae</taxon>
        <taxon>Exilibacterium</taxon>
    </lineage>
</organism>
<evidence type="ECO:0000313" key="1">
    <source>
        <dbReference type="EMBL" id="TQV78076.1"/>
    </source>
</evidence>
<reference evidence="1 2" key="1">
    <citation type="submission" date="2019-06" db="EMBL/GenBank/DDBJ databases">
        <title>Whole genome sequence for Cellvibrionaceae sp. R142.</title>
        <authorList>
            <person name="Wang G."/>
        </authorList>
    </citation>
    <scope>NUCLEOTIDE SEQUENCE [LARGE SCALE GENOMIC DNA]</scope>
    <source>
        <strain evidence="1 2">R142</strain>
    </source>
</reference>
<dbReference type="OrthoDB" id="9979547at2"/>
<comment type="caution">
    <text evidence="1">The sequence shown here is derived from an EMBL/GenBank/DDBJ whole genome shotgun (WGS) entry which is preliminary data.</text>
</comment>
<accession>A0A545TLM1</accession>
<sequence length="91" mass="10336">MQYEPFSEAEANPQQFPCGRYRLNSCELRALLQRDDCAGVGVRVLHLGTVALDRAELLERLRDDRHPRLDDIAITCLDSQVIIDEPSRGAR</sequence>
<protein>
    <submittedName>
        <fullName evidence="1">Uncharacterized protein</fullName>
    </submittedName>
</protein>